<dbReference type="InterPro" id="IPR009716">
    <property type="entry name" value="Ferroportin-1"/>
</dbReference>
<keyword evidence="5 7" id="KW-1133">Transmembrane helix</keyword>
<organism evidence="9 10">
    <name type="scientific">Rhodocollybia butyracea</name>
    <dbReference type="NCBI Taxonomy" id="206335"/>
    <lineage>
        <taxon>Eukaryota</taxon>
        <taxon>Fungi</taxon>
        <taxon>Dikarya</taxon>
        <taxon>Basidiomycota</taxon>
        <taxon>Agaricomycotina</taxon>
        <taxon>Agaricomycetes</taxon>
        <taxon>Agaricomycetidae</taxon>
        <taxon>Agaricales</taxon>
        <taxon>Marasmiineae</taxon>
        <taxon>Omphalotaceae</taxon>
        <taxon>Rhodocollybia</taxon>
    </lineage>
</organism>
<evidence type="ECO:0000256" key="5">
    <source>
        <dbReference type="ARBA" id="ARBA00022989"/>
    </source>
</evidence>
<evidence type="ECO:0000313" key="9">
    <source>
        <dbReference type="EMBL" id="KAF9078449.1"/>
    </source>
</evidence>
<keyword evidence="3 7" id="KW-0813">Transport</keyword>
<feature type="transmembrane region" description="Helical" evidence="7">
    <location>
        <begin position="485"/>
        <end position="506"/>
    </location>
</feature>
<dbReference type="PANTHER" id="PTHR11660">
    <property type="entry name" value="SOLUTE CARRIER FAMILY 40 MEMBER"/>
    <property type="match status" value="1"/>
</dbReference>
<feature type="region of interest" description="Disordered" evidence="8">
    <location>
        <begin position="1"/>
        <end position="23"/>
    </location>
</feature>
<evidence type="ECO:0000256" key="2">
    <source>
        <dbReference type="ARBA" id="ARBA00006279"/>
    </source>
</evidence>
<evidence type="ECO:0000256" key="1">
    <source>
        <dbReference type="ARBA" id="ARBA00004141"/>
    </source>
</evidence>
<protein>
    <recommendedName>
        <fullName evidence="7">Solute carrier family 40 member</fullName>
    </recommendedName>
</protein>
<dbReference type="AlphaFoldDB" id="A0A9P5Q4T9"/>
<feature type="transmembrane region" description="Helical" evidence="7">
    <location>
        <begin position="350"/>
        <end position="372"/>
    </location>
</feature>
<evidence type="ECO:0000256" key="7">
    <source>
        <dbReference type="RuleBase" id="RU365065"/>
    </source>
</evidence>
<accession>A0A9P5Q4T9</accession>
<comment type="caution">
    <text evidence="9">The sequence shown here is derived from an EMBL/GenBank/DDBJ whole genome shotgun (WGS) entry which is preliminary data.</text>
</comment>
<feature type="transmembrane region" description="Helical" evidence="7">
    <location>
        <begin position="66"/>
        <end position="86"/>
    </location>
</feature>
<dbReference type="Pfam" id="PF06963">
    <property type="entry name" value="FPN1"/>
    <property type="match status" value="1"/>
</dbReference>
<evidence type="ECO:0000313" key="10">
    <source>
        <dbReference type="Proteomes" id="UP000772434"/>
    </source>
</evidence>
<evidence type="ECO:0000256" key="8">
    <source>
        <dbReference type="SAM" id="MobiDB-lite"/>
    </source>
</evidence>
<feature type="transmembrane region" description="Helical" evidence="7">
    <location>
        <begin position="234"/>
        <end position="252"/>
    </location>
</feature>
<feature type="transmembrane region" description="Helical" evidence="7">
    <location>
        <begin position="457"/>
        <end position="479"/>
    </location>
</feature>
<keyword evidence="7" id="KW-0406">Ion transport</keyword>
<comment type="function">
    <text evidence="7">May be involved in iron transport and iron homeostasis.</text>
</comment>
<reference evidence="9" key="1">
    <citation type="submission" date="2020-11" db="EMBL/GenBank/DDBJ databases">
        <authorList>
            <consortium name="DOE Joint Genome Institute"/>
            <person name="Ahrendt S."/>
            <person name="Riley R."/>
            <person name="Andreopoulos W."/>
            <person name="Labutti K."/>
            <person name="Pangilinan J."/>
            <person name="Ruiz-Duenas F.J."/>
            <person name="Barrasa J.M."/>
            <person name="Sanchez-Garcia M."/>
            <person name="Camarero S."/>
            <person name="Miyauchi S."/>
            <person name="Serrano A."/>
            <person name="Linde D."/>
            <person name="Babiker R."/>
            <person name="Drula E."/>
            <person name="Ayuso-Fernandez I."/>
            <person name="Pacheco R."/>
            <person name="Padilla G."/>
            <person name="Ferreira P."/>
            <person name="Barriuso J."/>
            <person name="Kellner H."/>
            <person name="Castanera R."/>
            <person name="Alfaro M."/>
            <person name="Ramirez L."/>
            <person name="Pisabarro A.G."/>
            <person name="Kuo A."/>
            <person name="Tritt A."/>
            <person name="Lipzen A."/>
            <person name="He G."/>
            <person name="Yan M."/>
            <person name="Ng V."/>
            <person name="Cullen D."/>
            <person name="Martin F."/>
            <person name="Rosso M.-N."/>
            <person name="Henrissat B."/>
            <person name="Hibbett D."/>
            <person name="Martinez A.T."/>
            <person name="Grigoriev I.V."/>
        </authorList>
    </citation>
    <scope>NUCLEOTIDE SEQUENCE</scope>
    <source>
        <strain evidence="9">AH 40177</strain>
    </source>
</reference>
<comment type="similarity">
    <text evidence="2 7">Belongs to the ferroportin (FP) (TC 2.A.100) family. SLC40A subfamily.</text>
</comment>
<dbReference type="OrthoDB" id="648861at2759"/>
<feature type="transmembrane region" description="Helical" evidence="7">
    <location>
        <begin position="158"/>
        <end position="181"/>
    </location>
</feature>
<evidence type="ECO:0000256" key="4">
    <source>
        <dbReference type="ARBA" id="ARBA00022692"/>
    </source>
</evidence>
<feature type="transmembrane region" description="Helical" evidence="7">
    <location>
        <begin position="413"/>
        <end position="436"/>
    </location>
</feature>
<gene>
    <name evidence="9" type="ORF">BDP27DRAFT_1396767</name>
</gene>
<sequence>MSVLNESTPLIPSSEQPAETHAENEDAFDRTGLRCLLIQHLSSAWGDRTAEFAVYLYLIDYFEDTLLPSSILGFAMTLSGIAWSRWAGSLVDKYNRLWLVRASILVQKLSALSCYTCFSIMLWDQSKENLLPFDKIRRLFSLSALTTPRTNLNDFVTLPFLVLVFSGCILSLSNICISIAVEKDWASTICRGPTSSDKLSRLNTYLRQINLLCKLCAPLFVSFLTVGYNNIVSLSVLSLIAITSMIFELYWIRIVYKRFPTLESEQSDRLNESHGQQPEAELVATTTNISTGFEGLRLRMKRLIAPEWTELIRLPVFFSSLAISLLYITVLSFDGIMVGYLKMLSFSDDLIAEMRGLCVITGLLGTALALPLEKRIGTERAGNWSIWSMVLSLAPVLFALCALTTQSSPGHPGIGLLGAILIFGGMALSRIGLWAFDLIQTKQLQIALITHPKRNSLTALQYTMQNVASLIKFSLTMVFWRPSQFRWAAVASFTCVSSGALVYMVYVKKTRGHIMHLDWIKKIL</sequence>
<keyword evidence="6 7" id="KW-0472">Membrane</keyword>
<keyword evidence="10" id="KW-1185">Reference proteome</keyword>
<evidence type="ECO:0000256" key="6">
    <source>
        <dbReference type="ARBA" id="ARBA00023136"/>
    </source>
</evidence>
<dbReference type="Proteomes" id="UP000772434">
    <property type="component" value="Unassembled WGS sequence"/>
</dbReference>
<keyword evidence="4 7" id="KW-0812">Transmembrane</keyword>
<evidence type="ECO:0000256" key="3">
    <source>
        <dbReference type="ARBA" id="ARBA00022448"/>
    </source>
</evidence>
<feature type="transmembrane region" description="Helical" evidence="7">
    <location>
        <begin position="384"/>
        <end position="407"/>
    </location>
</feature>
<dbReference type="GO" id="GO:0016020">
    <property type="term" value="C:membrane"/>
    <property type="evidence" value="ECO:0007669"/>
    <property type="project" value="UniProtKB-SubCell"/>
</dbReference>
<comment type="subcellular location">
    <subcellularLocation>
        <location evidence="1 7">Membrane</location>
        <topology evidence="1 7">Multi-pass membrane protein</topology>
    </subcellularLocation>
</comment>
<feature type="transmembrane region" description="Helical" evidence="7">
    <location>
        <begin position="311"/>
        <end position="330"/>
    </location>
</feature>
<name>A0A9P5Q4T9_9AGAR</name>
<proteinExistence type="inferred from homology"/>
<dbReference type="SUPFAM" id="SSF103473">
    <property type="entry name" value="MFS general substrate transporter"/>
    <property type="match status" value="1"/>
</dbReference>
<dbReference type="InterPro" id="IPR036259">
    <property type="entry name" value="MFS_trans_sf"/>
</dbReference>
<dbReference type="PANTHER" id="PTHR11660:SF57">
    <property type="entry name" value="SOLUTE CARRIER FAMILY 40 MEMBER"/>
    <property type="match status" value="1"/>
</dbReference>
<feature type="compositionally biased region" description="Polar residues" evidence="8">
    <location>
        <begin position="1"/>
        <end position="17"/>
    </location>
</feature>
<dbReference type="EMBL" id="JADNRY010000001">
    <property type="protein sequence ID" value="KAF9078449.1"/>
    <property type="molecule type" value="Genomic_DNA"/>
</dbReference>
<comment type="caution">
    <text evidence="7">Lacks conserved residue(s) required for the propagation of feature annotation.</text>
</comment>
<dbReference type="GO" id="GO:0005381">
    <property type="term" value="F:iron ion transmembrane transporter activity"/>
    <property type="evidence" value="ECO:0007669"/>
    <property type="project" value="UniProtKB-UniRule"/>
</dbReference>